<keyword evidence="1" id="KW-0805">Transcription regulation</keyword>
<dbReference type="AlphaFoldDB" id="A0A6S7BS30"/>
<protein>
    <submittedName>
        <fullName evidence="6">HTH-type transcriptional regulator BetI</fullName>
    </submittedName>
</protein>
<dbReference type="InterPro" id="IPR001647">
    <property type="entry name" value="HTH_TetR"/>
</dbReference>
<dbReference type="PANTHER" id="PTHR30055">
    <property type="entry name" value="HTH-TYPE TRANSCRIPTIONAL REGULATOR RUTR"/>
    <property type="match status" value="1"/>
</dbReference>
<gene>
    <name evidence="6" type="primary">betI_5</name>
    <name evidence="6" type="ORF">LMG28614_07240</name>
</gene>
<dbReference type="Proteomes" id="UP000494365">
    <property type="component" value="Unassembled WGS sequence"/>
</dbReference>
<dbReference type="SUPFAM" id="SSF46689">
    <property type="entry name" value="Homeodomain-like"/>
    <property type="match status" value="1"/>
</dbReference>
<reference evidence="6 7" key="1">
    <citation type="submission" date="2020-04" db="EMBL/GenBank/DDBJ databases">
        <authorList>
            <person name="De Canck E."/>
        </authorList>
    </citation>
    <scope>NUCLEOTIDE SEQUENCE [LARGE SCALE GENOMIC DNA]</scope>
    <source>
        <strain evidence="6 7">LMG 28614</strain>
    </source>
</reference>
<proteinExistence type="predicted"/>
<dbReference type="InterPro" id="IPR050109">
    <property type="entry name" value="HTH-type_TetR-like_transc_reg"/>
</dbReference>
<dbReference type="PANTHER" id="PTHR30055:SF119">
    <property type="entry name" value="NALC"/>
    <property type="match status" value="1"/>
</dbReference>
<keyword evidence="2 4" id="KW-0238">DNA-binding</keyword>
<feature type="DNA-binding region" description="H-T-H motif" evidence="4">
    <location>
        <begin position="29"/>
        <end position="48"/>
    </location>
</feature>
<evidence type="ECO:0000256" key="3">
    <source>
        <dbReference type="ARBA" id="ARBA00023163"/>
    </source>
</evidence>
<evidence type="ECO:0000313" key="7">
    <source>
        <dbReference type="Proteomes" id="UP000494365"/>
    </source>
</evidence>
<dbReference type="GO" id="GO:0000976">
    <property type="term" value="F:transcription cis-regulatory region binding"/>
    <property type="evidence" value="ECO:0007669"/>
    <property type="project" value="TreeGrafter"/>
</dbReference>
<keyword evidence="7" id="KW-1185">Reference proteome</keyword>
<dbReference type="InterPro" id="IPR039536">
    <property type="entry name" value="TetR_C_Proteobacteria"/>
</dbReference>
<feature type="domain" description="HTH tetR-type" evidence="5">
    <location>
        <begin position="6"/>
        <end position="66"/>
    </location>
</feature>
<dbReference type="EMBL" id="CADIKK010000104">
    <property type="protein sequence ID" value="CAB3810241.1"/>
    <property type="molecule type" value="Genomic_DNA"/>
</dbReference>
<evidence type="ECO:0000313" key="6">
    <source>
        <dbReference type="EMBL" id="CAB3810241.1"/>
    </source>
</evidence>
<dbReference type="RefSeq" id="WP_175154035.1">
    <property type="nucleotide sequence ID" value="NZ_CADIKK010000104.1"/>
</dbReference>
<accession>A0A6S7BS30</accession>
<evidence type="ECO:0000259" key="5">
    <source>
        <dbReference type="PROSITE" id="PS50977"/>
    </source>
</evidence>
<dbReference type="Pfam" id="PF00440">
    <property type="entry name" value="TetR_N"/>
    <property type="match status" value="1"/>
</dbReference>
<dbReference type="GO" id="GO:0003700">
    <property type="term" value="F:DNA-binding transcription factor activity"/>
    <property type="evidence" value="ECO:0007669"/>
    <property type="project" value="TreeGrafter"/>
</dbReference>
<keyword evidence="3" id="KW-0804">Transcription</keyword>
<dbReference type="PRINTS" id="PR00455">
    <property type="entry name" value="HTHTETR"/>
</dbReference>
<dbReference type="PROSITE" id="PS50977">
    <property type="entry name" value="HTH_TETR_2"/>
    <property type="match status" value="1"/>
</dbReference>
<dbReference type="Pfam" id="PF14246">
    <property type="entry name" value="TetR_C_7"/>
    <property type="match status" value="1"/>
</dbReference>
<evidence type="ECO:0000256" key="4">
    <source>
        <dbReference type="PROSITE-ProRule" id="PRU00335"/>
    </source>
</evidence>
<dbReference type="Gene3D" id="1.10.357.10">
    <property type="entry name" value="Tetracycline Repressor, domain 2"/>
    <property type="match status" value="1"/>
</dbReference>
<evidence type="ECO:0000256" key="2">
    <source>
        <dbReference type="ARBA" id="ARBA00023125"/>
    </source>
</evidence>
<dbReference type="InterPro" id="IPR009057">
    <property type="entry name" value="Homeodomain-like_sf"/>
</dbReference>
<sequence>MRVKTEEKRQAIVDAAFEVFSEVGFEQASMSEIAARAGGSKATLYSYFQSKEEMFAEFMTAAAQQVIAAFELLKTSVPVRDALASFGKHYLVAVLKPQLLAVRRLAHQAGGRPNGGALFYERGPKRGWQMMAVFLQQLIDAGQLRSCNTAIATAHLRTLYEAELMELCLFGVPADTGSRNIAKVVQRAVDVFMAAYGSTVPAQTRNW</sequence>
<organism evidence="6 7">
    <name type="scientific">Paraburkholderia ultramafica</name>
    <dbReference type="NCBI Taxonomy" id="1544867"/>
    <lineage>
        <taxon>Bacteria</taxon>
        <taxon>Pseudomonadati</taxon>
        <taxon>Pseudomonadota</taxon>
        <taxon>Betaproteobacteria</taxon>
        <taxon>Burkholderiales</taxon>
        <taxon>Burkholderiaceae</taxon>
        <taxon>Paraburkholderia</taxon>
    </lineage>
</organism>
<dbReference type="Gene3D" id="1.10.10.60">
    <property type="entry name" value="Homeodomain-like"/>
    <property type="match status" value="1"/>
</dbReference>
<evidence type="ECO:0000256" key="1">
    <source>
        <dbReference type="ARBA" id="ARBA00023015"/>
    </source>
</evidence>
<name>A0A6S7BS30_9BURK</name>
<dbReference type="FunFam" id="1.10.10.60:FF:000141">
    <property type="entry name" value="TetR family transcriptional regulator"/>
    <property type="match status" value="1"/>
</dbReference>